<dbReference type="GO" id="GO:0005886">
    <property type="term" value="C:plasma membrane"/>
    <property type="evidence" value="ECO:0007669"/>
    <property type="project" value="TreeGrafter"/>
</dbReference>
<gene>
    <name evidence="12" type="ORF">BO97DRAFT_407955</name>
</gene>
<feature type="transmembrane region" description="Helical" evidence="10">
    <location>
        <begin position="161"/>
        <end position="188"/>
    </location>
</feature>
<keyword evidence="5 8" id="KW-0406">Ion transport</keyword>
<dbReference type="VEuPathDB" id="FungiDB:BO97DRAFT_407955"/>
<reference evidence="12 13" key="1">
    <citation type="submission" date="2018-02" db="EMBL/GenBank/DDBJ databases">
        <title>The genomes of Aspergillus section Nigri reveals drivers in fungal speciation.</title>
        <authorList>
            <consortium name="DOE Joint Genome Institute"/>
            <person name="Vesth T.C."/>
            <person name="Nybo J."/>
            <person name="Theobald S."/>
            <person name="Brandl J."/>
            <person name="Frisvad J.C."/>
            <person name="Nielsen K.F."/>
            <person name="Lyhne E.K."/>
            <person name="Kogle M.E."/>
            <person name="Kuo A."/>
            <person name="Riley R."/>
            <person name="Clum A."/>
            <person name="Nolan M."/>
            <person name="Lipzen A."/>
            <person name="Salamov A."/>
            <person name="Henrissat B."/>
            <person name="Wiebenga A."/>
            <person name="De vries R.P."/>
            <person name="Grigoriev I.V."/>
            <person name="Mortensen U.H."/>
            <person name="Andersen M.R."/>
            <person name="Baker S.E."/>
        </authorList>
    </citation>
    <scope>NUCLEOTIDE SEQUENCE [LARGE SCALE GENOMIC DNA]</scope>
    <source>
        <strain evidence="12 13">CBS 101889</strain>
    </source>
</reference>
<feature type="transmembrane region" description="Helical" evidence="10">
    <location>
        <begin position="396"/>
        <end position="415"/>
    </location>
</feature>
<dbReference type="InterPro" id="IPR013099">
    <property type="entry name" value="K_chnl_dom"/>
</dbReference>
<dbReference type="InterPro" id="IPR003280">
    <property type="entry name" value="2pore_dom_K_chnl"/>
</dbReference>
<dbReference type="FunFam" id="1.10.287.70:FF:000182">
    <property type="entry name" value="Outward-rectifier potassium channel TOK1"/>
    <property type="match status" value="1"/>
</dbReference>
<evidence type="ECO:0000256" key="5">
    <source>
        <dbReference type="ARBA" id="ARBA00023065"/>
    </source>
</evidence>
<evidence type="ECO:0000256" key="9">
    <source>
        <dbReference type="SAM" id="MobiDB-lite"/>
    </source>
</evidence>
<keyword evidence="6 10" id="KW-0472">Membrane</keyword>
<dbReference type="PRINTS" id="PR01333">
    <property type="entry name" value="2POREKCHANEL"/>
</dbReference>
<evidence type="ECO:0000313" key="13">
    <source>
        <dbReference type="Proteomes" id="UP000248961"/>
    </source>
</evidence>
<protein>
    <submittedName>
        <fullName evidence="12">Voltage-gated potassium channel</fullName>
    </submittedName>
</protein>
<accession>A0A395HM95</accession>
<name>A0A395HM95_ASPHC</name>
<keyword evidence="4 10" id="KW-1133">Transmembrane helix</keyword>
<keyword evidence="7 8" id="KW-0407">Ion channel</keyword>
<evidence type="ECO:0000313" key="12">
    <source>
        <dbReference type="EMBL" id="RAL09062.1"/>
    </source>
</evidence>
<sequence length="672" mass="74336">MADRASSAHAQPKSSFGARLQSPFHLRPADDDEPQNWWIASTAIPLIAATTAPLANVMSIVALVSSWKVTLLTKTDSFGQPIQKPLADPRWCIALNSTSLACGLAGNLFLLFNFTRTVRYIIALPVSIVLWFLSTSILIGITAAMHIYAPPVPPDQTYSQAYWSAVIAAVLYFILGVILMINMLGYVLGHYPQYFALTDGQRTLILQTTAFVVWLIIGAAIFSNVIGISFADALYFSDVTILTLGYGDITPTTPVARGLVFPYAVMGMIILGLVVNSVLQFAHDIQYKQVIRKHVERKRQATVDRSVSVEPGVGSQLEYKPRHSGRPIRSTIGALSIMGRPRPVVMKEEKDRFDAMRAIQRETLFFRRWYNLVLSVIMFGIVWTIGAVAFWKMEDITYFEALYYGFCSLLTIGYGDITPSTNAAKPFFIVWSLVAVPTMTTLISEMSDTIVAAFKHATDIAADWTVLPQSGRYAKFVRKIPPLYTALKHREEHKRLAEGFPVGPAAGDGDAETGAKALFPSTSHQDGDPQQQTTLNTLADDPNSTPTGLQLAQQLALAIQRTTRDALNGQPKQYTYEEWVEFTRLIRATDPGSSGVELQEDEYGVLNWDWIGATSPMLASQTEPEWVLHRLCESMIRCLDASAKRSAEGCGREGEDDEPTLRKERAITFADG</sequence>
<evidence type="ECO:0000256" key="7">
    <source>
        <dbReference type="ARBA" id="ARBA00023303"/>
    </source>
</evidence>
<dbReference type="SUPFAM" id="SSF81324">
    <property type="entry name" value="Voltage-gated potassium channels"/>
    <property type="match status" value="2"/>
</dbReference>
<dbReference type="GeneID" id="37200035"/>
<feature type="compositionally biased region" description="Basic and acidic residues" evidence="9">
    <location>
        <begin position="646"/>
        <end position="666"/>
    </location>
</feature>
<evidence type="ECO:0000256" key="6">
    <source>
        <dbReference type="ARBA" id="ARBA00023136"/>
    </source>
</evidence>
<dbReference type="GO" id="GO:0015271">
    <property type="term" value="F:outward rectifier potassium channel activity"/>
    <property type="evidence" value="ECO:0007669"/>
    <property type="project" value="TreeGrafter"/>
</dbReference>
<dbReference type="Pfam" id="PF07885">
    <property type="entry name" value="Ion_trans_2"/>
    <property type="match status" value="2"/>
</dbReference>
<feature type="transmembrane region" description="Helical" evidence="10">
    <location>
        <begin position="93"/>
        <end position="114"/>
    </location>
</feature>
<feature type="domain" description="Potassium channel" evidence="11">
    <location>
        <begin position="210"/>
        <end position="281"/>
    </location>
</feature>
<keyword evidence="2 8" id="KW-0813">Transport</keyword>
<dbReference type="EMBL" id="KZ824307">
    <property type="protein sequence ID" value="RAL09062.1"/>
    <property type="molecule type" value="Genomic_DNA"/>
</dbReference>
<comment type="similarity">
    <text evidence="8">Belongs to the two pore domain potassium channel (TC 1.A.1.8) family.</text>
</comment>
<feature type="region of interest" description="Disordered" evidence="9">
    <location>
        <begin position="499"/>
        <end position="550"/>
    </location>
</feature>
<organism evidence="12 13">
    <name type="scientific">Aspergillus homomorphus (strain CBS 101889)</name>
    <dbReference type="NCBI Taxonomy" id="1450537"/>
    <lineage>
        <taxon>Eukaryota</taxon>
        <taxon>Fungi</taxon>
        <taxon>Dikarya</taxon>
        <taxon>Ascomycota</taxon>
        <taxon>Pezizomycotina</taxon>
        <taxon>Eurotiomycetes</taxon>
        <taxon>Eurotiomycetidae</taxon>
        <taxon>Eurotiales</taxon>
        <taxon>Aspergillaceae</taxon>
        <taxon>Aspergillus</taxon>
        <taxon>Aspergillus subgen. Circumdati</taxon>
    </lineage>
</organism>
<feature type="transmembrane region" description="Helical" evidence="10">
    <location>
        <begin position="209"/>
        <end position="231"/>
    </location>
</feature>
<feature type="transmembrane region" description="Helical" evidence="10">
    <location>
        <begin position="121"/>
        <end position="149"/>
    </location>
</feature>
<feature type="transmembrane region" description="Helical" evidence="10">
    <location>
        <begin position="260"/>
        <end position="282"/>
    </location>
</feature>
<dbReference type="PANTHER" id="PTHR11003">
    <property type="entry name" value="POTASSIUM CHANNEL, SUBFAMILY K"/>
    <property type="match status" value="1"/>
</dbReference>
<feature type="compositionally biased region" description="Polar residues" evidence="9">
    <location>
        <begin position="520"/>
        <end position="548"/>
    </location>
</feature>
<evidence type="ECO:0000256" key="10">
    <source>
        <dbReference type="SAM" id="Phobius"/>
    </source>
</evidence>
<feature type="domain" description="Potassium channel" evidence="11">
    <location>
        <begin position="378"/>
        <end position="450"/>
    </location>
</feature>
<evidence type="ECO:0000256" key="8">
    <source>
        <dbReference type="RuleBase" id="RU003857"/>
    </source>
</evidence>
<feature type="transmembrane region" description="Helical" evidence="10">
    <location>
        <begin position="427"/>
        <end position="444"/>
    </location>
</feature>
<comment type="subcellular location">
    <subcellularLocation>
        <location evidence="1">Membrane</location>
        <topology evidence="1">Multi-pass membrane protein</topology>
    </subcellularLocation>
</comment>
<evidence type="ECO:0000259" key="11">
    <source>
        <dbReference type="Pfam" id="PF07885"/>
    </source>
</evidence>
<evidence type="ECO:0000256" key="3">
    <source>
        <dbReference type="ARBA" id="ARBA00022692"/>
    </source>
</evidence>
<dbReference type="PANTHER" id="PTHR11003:SF342">
    <property type="entry name" value="OUTWARD-RECTIFIER POTASSIUM CHANNEL TOK1"/>
    <property type="match status" value="1"/>
</dbReference>
<feature type="transmembrane region" description="Helical" evidence="10">
    <location>
        <begin position="369"/>
        <end position="390"/>
    </location>
</feature>
<dbReference type="OrthoDB" id="297496at2759"/>
<keyword evidence="13" id="KW-1185">Reference proteome</keyword>
<dbReference type="Proteomes" id="UP000248961">
    <property type="component" value="Unassembled WGS sequence"/>
</dbReference>
<dbReference type="AlphaFoldDB" id="A0A395HM95"/>
<dbReference type="STRING" id="1450537.A0A395HM95"/>
<dbReference type="GO" id="GO:0030322">
    <property type="term" value="P:stabilization of membrane potential"/>
    <property type="evidence" value="ECO:0007669"/>
    <property type="project" value="TreeGrafter"/>
</dbReference>
<dbReference type="GO" id="GO:0022841">
    <property type="term" value="F:potassium ion leak channel activity"/>
    <property type="evidence" value="ECO:0007669"/>
    <property type="project" value="TreeGrafter"/>
</dbReference>
<dbReference type="Gene3D" id="1.10.287.70">
    <property type="match status" value="2"/>
</dbReference>
<dbReference type="RefSeq" id="XP_025548216.1">
    <property type="nucleotide sequence ID" value="XM_025695746.1"/>
</dbReference>
<proteinExistence type="inferred from homology"/>
<evidence type="ECO:0000256" key="4">
    <source>
        <dbReference type="ARBA" id="ARBA00022989"/>
    </source>
</evidence>
<evidence type="ECO:0000256" key="1">
    <source>
        <dbReference type="ARBA" id="ARBA00004141"/>
    </source>
</evidence>
<keyword evidence="3 8" id="KW-0812">Transmembrane</keyword>
<evidence type="ECO:0000256" key="2">
    <source>
        <dbReference type="ARBA" id="ARBA00022448"/>
    </source>
</evidence>
<feature type="transmembrane region" description="Helical" evidence="10">
    <location>
        <begin position="37"/>
        <end position="64"/>
    </location>
</feature>
<feature type="region of interest" description="Disordered" evidence="9">
    <location>
        <begin position="646"/>
        <end position="672"/>
    </location>
</feature>